<sequence length="196" mass="22013">MNGRVAVVEYLEESMSTELLCKFPDNGAFDFDYSQSSIWSPLVSSRLFPPVVSFQLGDGHGNGLSLTMPPIELGPSTQRERKLSYDDEENGLLLENNNISTLINKVTAKIKKKISTCVLNNLNNNYIKLKEKRKNKPFDFCPNPLPVKAAPTIPTPTKGWAKVLKATSRQLKKKNKKKELSAHIIKLSNCLRYGNF</sequence>
<dbReference type="PANTHER" id="PTHR34287:SF4">
    <property type="entry name" value="OS04G0504200 PROTEIN"/>
    <property type="match status" value="1"/>
</dbReference>
<proteinExistence type="predicted"/>
<gene>
    <name evidence="1" type="ORF">F0562_003925</name>
</gene>
<protein>
    <submittedName>
        <fullName evidence="1">Uncharacterized protein</fullName>
    </submittedName>
</protein>
<dbReference type="PANTHER" id="PTHR34287">
    <property type="entry name" value="OS06G0551500 PROTEIN-RELATED"/>
    <property type="match status" value="1"/>
</dbReference>
<dbReference type="AlphaFoldDB" id="A0A5J5BXX9"/>
<evidence type="ECO:0000313" key="2">
    <source>
        <dbReference type="Proteomes" id="UP000325577"/>
    </source>
</evidence>
<organism evidence="1 2">
    <name type="scientific">Nyssa sinensis</name>
    <dbReference type="NCBI Taxonomy" id="561372"/>
    <lineage>
        <taxon>Eukaryota</taxon>
        <taxon>Viridiplantae</taxon>
        <taxon>Streptophyta</taxon>
        <taxon>Embryophyta</taxon>
        <taxon>Tracheophyta</taxon>
        <taxon>Spermatophyta</taxon>
        <taxon>Magnoliopsida</taxon>
        <taxon>eudicotyledons</taxon>
        <taxon>Gunneridae</taxon>
        <taxon>Pentapetalae</taxon>
        <taxon>asterids</taxon>
        <taxon>Cornales</taxon>
        <taxon>Nyssaceae</taxon>
        <taxon>Nyssa</taxon>
    </lineage>
</organism>
<accession>A0A5J5BXX9</accession>
<dbReference type="Proteomes" id="UP000325577">
    <property type="component" value="Linkage Group LG1"/>
</dbReference>
<keyword evidence="2" id="KW-1185">Reference proteome</keyword>
<dbReference type="OrthoDB" id="1678883at2759"/>
<reference evidence="1 2" key="1">
    <citation type="submission" date="2019-09" db="EMBL/GenBank/DDBJ databases">
        <title>A chromosome-level genome assembly of the Chinese tupelo Nyssa sinensis.</title>
        <authorList>
            <person name="Yang X."/>
            <person name="Kang M."/>
            <person name="Yang Y."/>
            <person name="Xiong H."/>
            <person name="Wang M."/>
            <person name="Zhang Z."/>
            <person name="Wang Z."/>
            <person name="Wu H."/>
            <person name="Ma T."/>
            <person name="Liu J."/>
            <person name="Xi Z."/>
        </authorList>
    </citation>
    <scope>NUCLEOTIDE SEQUENCE [LARGE SCALE GENOMIC DNA]</scope>
    <source>
        <strain evidence="1">J267</strain>
        <tissue evidence="1">Leaf</tissue>
    </source>
</reference>
<dbReference type="EMBL" id="CM018032">
    <property type="protein sequence ID" value="KAA8547496.1"/>
    <property type="molecule type" value="Genomic_DNA"/>
</dbReference>
<name>A0A5J5BXX9_9ASTE</name>
<evidence type="ECO:0000313" key="1">
    <source>
        <dbReference type="EMBL" id="KAA8547496.1"/>
    </source>
</evidence>